<accession>A0A2H8TG11</accession>
<name>A0A2H8TG11_9HEMI</name>
<dbReference type="PANTHER" id="PTHR10281">
    <property type="entry name" value="MEMBRANE-ASSOCIATED PROGESTERONE RECEPTOR COMPONENT-RELATED"/>
    <property type="match status" value="1"/>
</dbReference>
<dbReference type="OrthoDB" id="10257697at2759"/>
<evidence type="ECO:0000313" key="4">
    <source>
        <dbReference type="EMBL" id="MBW13046.1"/>
    </source>
</evidence>
<dbReference type="InterPro" id="IPR001199">
    <property type="entry name" value="Cyt_B5-like_heme/steroid-bd"/>
</dbReference>
<organism evidence="4">
    <name type="scientific">Melanaphis sacchari</name>
    <dbReference type="NCBI Taxonomy" id="742174"/>
    <lineage>
        <taxon>Eukaryota</taxon>
        <taxon>Metazoa</taxon>
        <taxon>Ecdysozoa</taxon>
        <taxon>Arthropoda</taxon>
        <taxon>Hexapoda</taxon>
        <taxon>Insecta</taxon>
        <taxon>Pterygota</taxon>
        <taxon>Neoptera</taxon>
        <taxon>Paraneoptera</taxon>
        <taxon>Hemiptera</taxon>
        <taxon>Sternorrhyncha</taxon>
        <taxon>Aphidomorpha</taxon>
        <taxon>Aphidoidea</taxon>
        <taxon>Aphididae</taxon>
        <taxon>Aphidini</taxon>
        <taxon>Melanaphis</taxon>
    </lineage>
</organism>
<dbReference type="EMBL" id="GFXV01001241">
    <property type="protein sequence ID" value="MBW13046.1"/>
    <property type="molecule type" value="Transcribed_RNA"/>
</dbReference>
<proteinExistence type="inferred from homology"/>
<comment type="similarity">
    <text evidence="1">Belongs to the cytochrome b5 family. MAPR subfamily.</text>
</comment>
<dbReference type="InterPro" id="IPR050577">
    <property type="entry name" value="MAPR/NEUFC/NENF-like"/>
</dbReference>
<feature type="transmembrane region" description="Helical" evidence="2">
    <location>
        <begin position="9"/>
        <end position="27"/>
    </location>
</feature>
<keyword evidence="2" id="KW-0472">Membrane</keyword>
<dbReference type="SMART" id="SM01117">
    <property type="entry name" value="Cyt-b5"/>
    <property type="match status" value="1"/>
</dbReference>
<keyword evidence="2" id="KW-1133">Transmembrane helix</keyword>
<dbReference type="Pfam" id="PF00173">
    <property type="entry name" value="Cyt-b5"/>
    <property type="match status" value="1"/>
</dbReference>
<dbReference type="SUPFAM" id="SSF55856">
    <property type="entry name" value="Cytochrome b5-like heme/steroid binding domain"/>
    <property type="match status" value="1"/>
</dbReference>
<reference evidence="4" key="1">
    <citation type="submission" date="2017-10" db="EMBL/GenBank/DDBJ databases">
        <title>Transcriptome Assembly of Sugarcane Aphid Adults.</title>
        <authorList>
            <person name="Scully E.D."/>
            <person name="Palmer N.A."/>
            <person name="Geib S.M."/>
            <person name="Sarath G."/>
            <person name="Sattler S.E."/>
        </authorList>
    </citation>
    <scope>NUCLEOTIDE SEQUENCE</scope>
    <source>
        <tissue evidence="4">Whole body</tissue>
    </source>
</reference>
<dbReference type="GO" id="GO:0016020">
    <property type="term" value="C:membrane"/>
    <property type="evidence" value="ECO:0007669"/>
    <property type="project" value="TreeGrafter"/>
</dbReference>
<evidence type="ECO:0000259" key="3">
    <source>
        <dbReference type="SMART" id="SM01117"/>
    </source>
</evidence>
<feature type="domain" description="Cytochrome b5 heme-binding" evidence="3">
    <location>
        <begin position="54"/>
        <end position="149"/>
    </location>
</feature>
<dbReference type="AlphaFoldDB" id="A0A2H8TG11"/>
<dbReference type="FunFam" id="3.10.120.10:FF:000003">
    <property type="entry name" value="membrane-associated progesterone receptor component 1"/>
    <property type="match status" value="1"/>
</dbReference>
<sequence>MEAFNLKNTFFSCITIIVLVLSMLFFYEPAQNLLCSYAIFERFLINTPKVCSLFDANRLSRYNGNDGGKIYLSILGIVFDVTEGKKFYGPGGSYSGFSGRDATRSFITGLFDEENLTDHVSDMDPKDLIGLDTWLDTYKKKYKEIGKLIGRYYDSSGKETDYRKLVFEKIKSSKIAKVAKDKEMKQYPSCNIEYVQENQKSKVWCTKLSGGIKRNWIGVPRKLQSLDENGKLSFRCACVQLDTLSKAELVHINEYEDCDASATTCYVKVS</sequence>
<dbReference type="InterPro" id="IPR036400">
    <property type="entry name" value="Cyt_B5-like_heme/steroid_sf"/>
</dbReference>
<dbReference type="Gene3D" id="3.10.120.10">
    <property type="entry name" value="Cytochrome b5-like heme/steroid binding domain"/>
    <property type="match status" value="1"/>
</dbReference>
<gene>
    <name evidence="4" type="primary">cyb5d2</name>
</gene>
<protein>
    <submittedName>
        <fullName evidence="4">Neuferricin</fullName>
    </submittedName>
</protein>
<evidence type="ECO:0000256" key="1">
    <source>
        <dbReference type="ARBA" id="ARBA00038357"/>
    </source>
</evidence>
<keyword evidence="2" id="KW-0812">Transmembrane</keyword>
<dbReference type="GO" id="GO:0012505">
    <property type="term" value="C:endomembrane system"/>
    <property type="evidence" value="ECO:0007669"/>
    <property type="project" value="TreeGrafter"/>
</dbReference>
<dbReference type="PANTHER" id="PTHR10281:SF4">
    <property type="entry name" value="NEUFERRICIN"/>
    <property type="match status" value="1"/>
</dbReference>
<evidence type="ECO:0000256" key="2">
    <source>
        <dbReference type="SAM" id="Phobius"/>
    </source>
</evidence>